<reference evidence="1" key="1">
    <citation type="journal article" date="2014" name="Front. Microbiol.">
        <title>High frequency of phylogenetically diverse reductive dehalogenase-homologous genes in deep subseafloor sedimentary metagenomes.</title>
        <authorList>
            <person name="Kawai M."/>
            <person name="Futagami T."/>
            <person name="Toyoda A."/>
            <person name="Takaki Y."/>
            <person name="Nishi S."/>
            <person name="Hori S."/>
            <person name="Arai W."/>
            <person name="Tsubouchi T."/>
            <person name="Morono Y."/>
            <person name="Uchiyama I."/>
            <person name="Ito T."/>
            <person name="Fujiyama A."/>
            <person name="Inagaki F."/>
            <person name="Takami H."/>
        </authorList>
    </citation>
    <scope>NUCLEOTIDE SEQUENCE</scope>
    <source>
        <strain evidence="1">Expedition CK06-06</strain>
    </source>
</reference>
<proteinExistence type="predicted"/>
<sequence>MSIKGKKIEDSQVDFKKFLPLVQTRNGTCIFHPGFIYRSLLRETSLTKVDAHRITEEVIRFLISANLKLITAPLIREVVNVHLLKNGFEKERLQ</sequence>
<name>X1A6S9_9ZZZZ</name>
<dbReference type="EMBL" id="BART01004699">
    <property type="protein sequence ID" value="GAG55911.1"/>
    <property type="molecule type" value="Genomic_DNA"/>
</dbReference>
<evidence type="ECO:0000313" key="1">
    <source>
        <dbReference type="EMBL" id="GAG55911.1"/>
    </source>
</evidence>
<feature type="non-terminal residue" evidence="1">
    <location>
        <position position="94"/>
    </location>
</feature>
<evidence type="ECO:0008006" key="2">
    <source>
        <dbReference type="Google" id="ProtNLM"/>
    </source>
</evidence>
<dbReference type="AlphaFoldDB" id="X1A6S9"/>
<organism evidence="1">
    <name type="scientific">marine sediment metagenome</name>
    <dbReference type="NCBI Taxonomy" id="412755"/>
    <lineage>
        <taxon>unclassified sequences</taxon>
        <taxon>metagenomes</taxon>
        <taxon>ecological metagenomes</taxon>
    </lineage>
</organism>
<accession>X1A6S9</accession>
<protein>
    <recommendedName>
        <fullName evidence="2">ATP-cone domain-containing protein</fullName>
    </recommendedName>
</protein>
<gene>
    <name evidence="1" type="ORF">S01H4_11559</name>
</gene>
<comment type="caution">
    <text evidence="1">The sequence shown here is derived from an EMBL/GenBank/DDBJ whole genome shotgun (WGS) entry which is preliminary data.</text>
</comment>